<evidence type="ECO:0000313" key="3">
    <source>
        <dbReference type="EMBL" id="WVZ83075.1"/>
    </source>
</evidence>
<dbReference type="CDD" id="cd09272">
    <property type="entry name" value="RNase_HI_RT_Ty1"/>
    <property type="match status" value="1"/>
</dbReference>
<feature type="region of interest" description="Disordered" evidence="1">
    <location>
        <begin position="429"/>
        <end position="503"/>
    </location>
</feature>
<evidence type="ECO:0000256" key="1">
    <source>
        <dbReference type="SAM" id="MobiDB-lite"/>
    </source>
</evidence>
<dbReference type="Pfam" id="PF07727">
    <property type="entry name" value="RVT_2"/>
    <property type="match status" value="1"/>
</dbReference>
<dbReference type="InterPro" id="IPR013103">
    <property type="entry name" value="RVT_2"/>
</dbReference>
<organism evidence="3 4">
    <name type="scientific">Paspalum notatum var. saurae</name>
    <dbReference type="NCBI Taxonomy" id="547442"/>
    <lineage>
        <taxon>Eukaryota</taxon>
        <taxon>Viridiplantae</taxon>
        <taxon>Streptophyta</taxon>
        <taxon>Embryophyta</taxon>
        <taxon>Tracheophyta</taxon>
        <taxon>Spermatophyta</taxon>
        <taxon>Magnoliopsida</taxon>
        <taxon>Liliopsida</taxon>
        <taxon>Poales</taxon>
        <taxon>Poaceae</taxon>
        <taxon>PACMAD clade</taxon>
        <taxon>Panicoideae</taxon>
        <taxon>Andropogonodae</taxon>
        <taxon>Paspaleae</taxon>
        <taxon>Paspalinae</taxon>
        <taxon>Paspalum</taxon>
    </lineage>
</organism>
<feature type="domain" description="Reverse transcriptase Ty1/copia-type" evidence="2">
    <location>
        <begin position="15"/>
        <end position="249"/>
    </location>
</feature>
<sequence length="549" mass="60592">MAEEIAALERTGTLDRVLLPSSATPIMCKWVYKIKTHSDGSIECYKARLVARGFQQEYGRDYEETFAPVAHRTTIHTLVAVSSVHRWAISQLDVKNAFLHGKLQEEVYMHPPPSYLVPNGHLRHSLYGLKQAPHALFERFSSVVTAARFVTSQHDPTLFVHTSPRGHSLFLLYVDDMRIIGDDLDYLAFVKARLNEQFHMSDLGSLTYFLGIEVISTPNGYYLSQQKYIRDILDRAGLTDQRPMDTPMELHLCLCATDGVPLEDSTRYRHLVSSLVYLGITRPHISYVVHILSQFIVEAELRALAAVTAEVTWLRWLLADFGVALSSSTPLHYHSTSAISIPHDLVKHQLTKHIGIDRFYIRPVPACLPRRPSLPLRPPPSSPMLPSYSTSSPMPPSSPLAAFAPNAFPLAYLLPLAIPGAHPPSPCKDPLWTSSSSGRRGTWRRAPSCSSSTVANPSLPRMASCHGGRISAKEPASAQDPVPPASTKASRLTRHGHRPPPPSWYGQIWAGASHGERILTRHADLSVPALSLVSSSMHAAAGLVLLGVL</sequence>
<dbReference type="InterPro" id="IPR043502">
    <property type="entry name" value="DNA/RNA_pol_sf"/>
</dbReference>
<reference evidence="3 4" key="1">
    <citation type="submission" date="2024-02" db="EMBL/GenBank/DDBJ databases">
        <title>High-quality chromosome-scale genome assembly of Pensacola bahiagrass (Paspalum notatum Flugge var. saurae).</title>
        <authorList>
            <person name="Vega J.M."/>
            <person name="Podio M."/>
            <person name="Orjuela J."/>
            <person name="Siena L.A."/>
            <person name="Pessino S.C."/>
            <person name="Combes M.C."/>
            <person name="Mariac C."/>
            <person name="Albertini E."/>
            <person name="Pupilli F."/>
            <person name="Ortiz J.P.A."/>
            <person name="Leblanc O."/>
        </authorList>
    </citation>
    <scope>NUCLEOTIDE SEQUENCE [LARGE SCALE GENOMIC DNA]</scope>
    <source>
        <strain evidence="3">R1</strain>
        <tissue evidence="3">Leaf</tissue>
    </source>
</reference>
<name>A0AAQ3U4K0_PASNO</name>
<dbReference type="PANTHER" id="PTHR11439">
    <property type="entry name" value="GAG-POL-RELATED RETROTRANSPOSON"/>
    <property type="match status" value="1"/>
</dbReference>
<dbReference type="AlphaFoldDB" id="A0AAQ3U4K0"/>
<keyword evidence="4" id="KW-1185">Reference proteome</keyword>
<dbReference type="PANTHER" id="PTHR11439:SF461">
    <property type="entry name" value="OS10G0432200 PROTEIN"/>
    <property type="match status" value="1"/>
</dbReference>
<dbReference type="SUPFAM" id="SSF56672">
    <property type="entry name" value="DNA/RNA polymerases"/>
    <property type="match status" value="1"/>
</dbReference>
<evidence type="ECO:0000259" key="2">
    <source>
        <dbReference type="Pfam" id="PF07727"/>
    </source>
</evidence>
<protein>
    <recommendedName>
        <fullName evidence="2">Reverse transcriptase Ty1/copia-type domain-containing protein</fullName>
    </recommendedName>
</protein>
<proteinExistence type="predicted"/>
<dbReference type="EMBL" id="CP144751">
    <property type="protein sequence ID" value="WVZ83075.1"/>
    <property type="molecule type" value="Genomic_DNA"/>
</dbReference>
<feature type="region of interest" description="Disordered" evidence="1">
    <location>
        <begin position="372"/>
        <end position="391"/>
    </location>
</feature>
<evidence type="ECO:0000313" key="4">
    <source>
        <dbReference type="Proteomes" id="UP001341281"/>
    </source>
</evidence>
<gene>
    <name evidence="3" type="ORF">U9M48_030255</name>
</gene>
<dbReference type="Proteomes" id="UP001341281">
    <property type="component" value="Chromosome 07"/>
</dbReference>
<accession>A0AAQ3U4K0</accession>